<feature type="region of interest" description="Disordered" evidence="1">
    <location>
        <begin position="1178"/>
        <end position="1199"/>
    </location>
</feature>
<dbReference type="PROSITE" id="PS00108">
    <property type="entry name" value="PROTEIN_KINASE_ST"/>
    <property type="match status" value="1"/>
</dbReference>
<feature type="region of interest" description="Disordered" evidence="1">
    <location>
        <begin position="276"/>
        <end position="301"/>
    </location>
</feature>
<dbReference type="GO" id="GO:0004722">
    <property type="term" value="F:protein serine/threonine phosphatase activity"/>
    <property type="evidence" value="ECO:0007669"/>
    <property type="project" value="InterPro"/>
</dbReference>
<dbReference type="InterPro" id="IPR008271">
    <property type="entry name" value="Ser/Thr_kinase_AS"/>
</dbReference>
<accession>A0AAW1Q9K3</accession>
<dbReference type="Proteomes" id="UP001438707">
    <property type="component" value="Unassembled WGS sequence"/>
</dbReference>
<evidence type="ECO:0000256" key="1">
    <source>
        <dbReference type="SAM" id="MobiDB-lite"/>
    </source>
</evidence>
<dbReference type="SUPFAM" id="SSF56112">
    <property type="entry name" value="Protein kinase-like (PK-like)"/>
    <property type="match status" value="1"/>
</dbReference>
<feature type="domain" description="Protein kinase" evidence="3">
    <location>
        <begin position="829"/>
        <end position="1291"/>
    </location>
</feature>
<dbReference type="EMBL" id="JALJOS010000063">
    <property type="protein sequence ID" value="KAK9817610.1"/>
    <property type="molecule type" value="Genomic_DNA"/>
</dbReference>
<sequence length="1311" mass="141910">MIARVASHLFWAACILLTVVPRRPRLVEGSSAVLQGRRAQLEDATRCSRSGALSVFSVFDGHEGGGASSFCSSQVLQEFDRALQVHGCTRGAPPAADGECMAAMLRTTLHSLDERFLNQATATDDSSGTTAVLAVLAGRHLMVANVGDSQAILCTRGQGVDHAEGLVQAEVLTTEHVPGNTLERKHIMAAGGNVTRSGKRWRLQGELALSRAIGDAPYRTCGLTAEPSITPWRQLTSDVQMLLLATDGLFETLSSEDACSLADTILRGREPDLSERRPVAIPLGPISSAGEEALSSGTATTTEPQSLSAYLHSFASRIPALPSFWSSVPSSSLGSLGGIRKHAQEFQPSAHISTGDTLQSGLNHKSCHDLSDCARDSEASLQADDDDKTRSNAEHGPMKHATAASSVIGTHHGNAALFSDGCEALDVPGQVDMEQQIADALVETAYQQGSSDNIAVVAAMLGAESDLPLPSGSPGAEGSQCIGPSVAAAAGSVAWQNSRPDKADYGCAHANEYSNAMLEAQPLPNSQALQQSARDTVRVAHTQQPTKMLQAEGLWVGGPPHSHFTYELQERLLRGPWHMHAQLMLAPAKQMAITAFAEDGLHSCLAQEQTLPGTASAPHERISTYAADGSNTETASPVLSNGHGHEAKQSPRQHAQMHLLHQMAQLCQSHQMTTAPSVLPDGEAGHLMRLQRIAARDSEAMQGPAQLGDLPGSSSHPAHGPLPDQPDDAFSAAAQGSPADMVLAVWHTPEGAAQDVWLRIPSSLSGHFCQSLPAIDEKAASEVAASALPGSAMQNRLKAIGRLQPPLRLLRGHHSGSQILQEATRSAAWSLGRQIGRGAFGGVWRAQRHASRPKPGPTADPNTQRAPPRASSIAEEHFANRAKEGFVLKRLDRKQGLSSWLSGLREVHFGHRLLALERQQQRHIQPGSYQAMEHLARFVESFQIGEELWLAFRDEGHSLHQLMYAPLRLDSEHAQAGSSSAEQDSDVTAPDMLMQSQWWWKMRDAPYDNGVKEIVWQTSQALQTLHGLHITHRDLKLENLLITQQQGLGKGKPAALHVRLADLGSGLDAHTMQHLYGEEGPSEAQQTPEYSPPEALLGGYWASKNKGQGVWDRTWPYDMWSLGVIWLELILGTPHVFDISSRTKAIMQRELHLESKTEEVQSLLYLLRGYMELCIYPPRPQPKHNSQHPSKSGREADDFTHGSDIWGATPIFGSDSLFHRGLLADLSDDSHDQVPLAWNCSEDFLMELLQARDPAGHGLQSHLALRLLLSLLHWSPHSRPTPAQVLRHAYFVPSNDQSDLCHKDRSLAGWC</sequence>
<evidence type="ECO:0000259" key="4">
    <source>
        <dbReference type="PROSITE" id="PS51746"/>
    </source>
</evidence>
<dbReference type="Gene3D" id="1.10.510.10">
    <property type="entry name" value="Transferase(Phosphotransferase) domain 1"/>
    <property type="match status" value="1"/>
</dbReference>
<dbReference type="InterPro" id="IPR000719">
    <property type="entry name" value="Prot_kinase_dom"/>
</dbReference>
<evidence type="ECO:0000259" key="3">
    <source>
        <dbReference type="PROSITE" id="PS50011"/>
    </source>
</evidence>
<feature type="signal peptide" evidence="2">
    <location>
        <begin position="1"/>
        <end position="29"/>
    </location>
</feature>
<feature type="region of interest" description="Disordered" evidence="1">
    <location>
        <begin position="845"/>
        <end position="872"/>
    </location>
</feature>
<dbReference type="PROSITE" id="PS50011">
    <property type="entry name" value="PROTEIN_KINASE_DOM"/>
    <property type="match status" value="1"/>
</dbReference>
<dbReference type="CDD" id="cd00143">
    <property type="entry name" value="PP2Cc"/>
    <property type="match status" value="1"/>
</dbReference>
<feature type="chain" id="PRO_5043385284" evidence="2">
    <location>
        <begin position="30"/>
        <end position="1311"/>
    </location>
</feature>
<dbReference type="SMART" id="SM00332">
    <property type="entry name" value="PP2Cc"/>
    <property type="match status" value="1"/>
</dbReference>
<feature type="region of interest" description="Disordered" evidence="1">
    <location>
        <begin position="378"/>
        <end position="398"/>
    </location>
</feature>
<feature type="region of interest" description="Disordered" evidence="1">
    <location>
        <begin position="630"/>
        <end position="655"/>
    </location>
</feature>
<dbReference type="PROSITE" id="PS51746">
    <property type="entry name" value="PPM_2"/>
    <property type="match status" value="1"/>
</dbReference>
<comment type="caution">
    <text evidence="5">The sequence shown here is derived from an EMBL/GenBank/DDBJ whole genome shotgun (WGS) entry which is preliminary data.</text>
</comment>
<dbReference type="InterPro" id="IPR015655">
    <property type="entry name" value="PP2C"/>
</dbReference>
<feature type="compositionally biased region" description="Basic and acidic residues" evidence="1">
    <location>
        <begin position="387"/>
        <end position="397"/>
    </location>
</feature>
<dbReference type="Pfam" id="PF00069">
    <property type="entry name" value="Pkinase"/>
    <property type="match status" value="1"/>
</dbReference>
<dbReference type="GO" id="GO:0004672">
    <property type="term" value="F:protein kinase activity"/>
    <property type="evidence" value="ECO:0007669"/>
    <property type="project" value="InterPro"/>
</dbReference>
<dbReference type="Gene3D" id="3.60.40.10">
    <property type="entry name" value="PPM-type phosphatase domain"/>
    <property type="match status" value="1"/>
</dbReference>
<gene>
    <name evidence="5" type="ORF">WJX74_001274</name>
</gene>
<organism evidence="5 6">
    <name type="scientific">Apatococcus lobatus</name>
    <dbReference type="NCBI Taxonomy" id="904363"/>
    <lineage>
        <taxon>Eukaryota</taxon>
        <taxon>Viridiplantae</taxon>
        <taxon>Chlorophyta</taxon>
        <taxon>core chlorophytes</taxon>
        <taxon>Trebouxiophyceae</taxon>
        <taxon>Chlorellales</taxon>
        <taxon>Chlorellaceae</taxon>
        <taxon>Apatococcus</taxon>
    </lineage>
</organism>
<evidence type="ECO:0000313" key="6">
    <source>
        <dbReference type="Proteomes" id="UP001438707"/>
    </source>
</evidence>
<proteinExistence type="predicted"/>
<keyword evidence="6" id="KW-1185">Reference proteome</keyword>
<dbReference type="InterPro" id="IPR001932">
    <property type="entry name" value="PPM-type_phosphatase-like_dom"/>
</dbReference>
<feature type="domain" description="PPM-type phosphatase" evidence="4">
    <location>
        <begin position="28"/>
        <end position="461"/>
    </location>
</feature>
<feature type="compositionally biased region" description="Polar residues" evidence="1">
    <location>
        <begin position="630"/>
        <end position="639"/>
    </location>
</feature>
<keyword evidence="2" id="KW-0732">Signal</keyword>
<feature type="region of interest" description="Disordered" evidence="1">
    <location>
        <begin position="698"/>
        <end position="732"/>
    </location>
</feature>
<evidence type="ECO:0000313" key="5">
    <source>
        <dbReference type="EMBL" id="KAK9817610.1"/>
    </source>
</evidence>
<dbReference type="SUPFAM" id="SSF81606">
    <property type="entry name" value="PP2C-like"/>
    <property type="match status" value="1"/>
</dbReference>
<dbReference type="InterPro" id="IPR036457">
    <property type="entry name" value="PPM-type-like_dom_sf"/>
</dbReference>
<name>A0AAW1Q9K3_9CHLO</name>
<dbReference type="InterPro" id="IPR011009">
    <property type="entry name" value="Kinase-like_dom_sf"/>
</dbReference>
<reference evidence="5 6" key="1">
    <citation type="journal article" date="2024" name="Nat. Commun.">
        <title>Phylogenomics reveals the evolutionary origins of lichenization in chlorophyte algae.</title>
        <authorList>
            <person name="Puginier C."/>
            <person name="Libourel C."/>
            <person name="Otte J."/>
            <person name="Skaloud P."/>
            <person name="Haon M."/>
            <person name="Grisel S."/>
            <person name="Petersen M."/>
            <person name="Berrin J.G."/>
            <person name="Delaux P.M."/>
            <person name="Dal Grande F."/>
            <person name="Keller J."/>
        </authorList>
    </citation>
    <scope>NUCLEOTIDE SEQUENCE [LARGE SCALE GENOMIC DNA]</scope>
    <source>
        <strain evidence="5 6">SAG 2145</strain>
    </source>
</reference>
<evidence type="ECO:0000256" key="2">
    <source>
        <dbReference type="SAM" id="SignalP"/>
    </source>
</evidence>
<protein>
    <submittedName>
        <fullName evidence="5">Uncharacterized protein</fullName>
    </submittedName>
</protein>
<dbReference type="SMART" id="SM00220">
    <property type="entry name" value="S_TKc"/>
    <property type="match status" value="1"/>
</dbReference>
<dbReference type="GO" id="GO:0005524">
    <property type="term" value="F:ATP binding"/>
    <property type="evidence" value="ECO:0007669"/>
    <property type="project" value="InterPro"/>
</dbReference>
<dbReference type="PANTHER" id="PTHR47992">
    <property type="entry name" value="PROTEIN PHOSPHATASE"/>
    <property type="match status" value="1"/>
</dbReference>
<dbReference type="Pfam" id="PF00481">
    <property type="entry name" value="PP2C"/>
    <property type="match status" value="1"/>
</dbReference>